<name>A0A511MUL1_9NOCA</name>
<sequence>MTSEVREETSGVWVRPSQCRKRPVSPLVPLFDCAPLGAISERLTRPEPRVDIDGEDPAMSPTTGAAAKAGRTAEPLAGAADHTGILERNTVPVHTVDCVVDPIRRHPTGAVYLNM</sequence>
<evidence type="ECO:0000313" key="2">
    <source>
        <dbReference type="EMBL" id="GEM44272.1"/>
    </source>
</evidence>
<dbReference type="AlphaFoldDB" id="A0A511MUL1"/>
<feature type="compositionally biased region" description="Basic and acidic residues" evidence="1">
    <location>
        <begin position="42"/>
        <end position="52"/>
    </location>
</feature>
<dbReference type="EMBL" id="BJXA01000152">
    <property type="protein sequence ID" value="GEM44272.1"/>
    <property type="molecule type" value="Genomic_DNA"/>
</dbReference>
<feature type="region of interest" description="Disordered" evidence="1">
    <location>
        <begin position="42"/>
        <end position="72"/>
    </location>
</feature>
<dbReference type="Proteomes" id="UP000321424">
    <property type="component" value="Unassembled WGS sequence"/>
</dbReference>
<organism evidence="2 3">
    <name type="scientific">Nocardia ninae NBRC 108245</name>
    <dbReference type="NCBI Taxonomy" id="1210091"/>
    <lineage>
        <taxon>Bacteria</taxon>
        <taxon>Bacillati</taxon>
        <taxon>Actinomycetota</taxon>
        <taxon>Actinomycetes</taxon>
        <taxon>Mycobacteriales</taxon>
        <taxon>Nocardiaceae</taxon>
        <taxon>Nocardia</taxon>
    </lineage>
</organism>
<reference evidence="2 3" key="1">
    <citation type="submission" date="2019-07" db="EMBL/GenBank/DDBJ databases">
        <title>Whole genome shotgun sequence of Nocardia ninae NBRC 108245.</title>
        <authorList>
            <person name="Hosoyama A."/>
            <person name="Uohara A."/>
            <person name="Ohji S."/>
            <person name="Ichikawa N."/>
        </authorList>
    </citation>
    <scope>NUCLEOTIDE SEQUENCE [LARGE SCALE GENOMIC DNA]</scope>
    <source>
        <strain evidence="2 3">NBRC 108245</strain>
    </source>
</reference>
<proteinExistence type="predicted"/>
<feature type="compositionally biased region" description="Low complexity" evidence="1">
    <location>
        <begin position="62"/>
        <end position="72"/>
    </location>
</feature>
<evidence type="ECO:0000313" key="3">
    <source>
        <dbReference type="Proteomes" id="UP000321424"/>
    </source>
</evidence>
<gene>
    <name evidence="2" type="ORF">NN4_87910</name>
</gene>
<comment type="caution">
    <text evidence="2">The sequence shown here is derived from an EMBL/GenBank/DDBJ whole genome shotgun (WGS) entry which is preliminary data.</text>
</comment>
<evidence type="ECO:0000256" key="1">
    <source>
        <dbReference type="SAM" id="MobiDB-lite"/>
    </source>
</evidence>
<accession>A0A511MUL1</accession>
<protein>
    <submittedName>
        <fullName evidence="2">Uncharacterized protein</fullName>
    </submittedName>
</protein>
<keyword evidence="3" id="KW-1185">Reference proteome</keyword>